<evidence type="ECO:0000313" key="9">
    <source>
        <dbReference type="EMBL" id="CAB4749935.1"/>
    </source>
</evidence>
<evidence type="ECO:0000259" key="7">
    <source>
        <dbReference type="Pfam" id="PF03458"/>
    </source>
</evidence>
<evidence type="ECO:0000256" key="6">
    <source>
        <dbReference type="SAM" id="Phobius"/>
    </source>
</evidence>
<feature type="domain" description="Glycine transporter" evidence="7">
    <location>
        <begin position="92"/>
        <end position="164"/>
    </location>
</feature>
<feature type="transmembrane region" description="Helical" evidence="6">
    <location>
        <begin position="59"/>
        <end position="78"/>
    </location>
</feature>
<feature type="transmembrane region" description="Helical" evidence="6">
    <location>
        <begin position="30"/>
        <end position="47"/>
    </location>
</feature>
<feature type="transmembrane region" description="Helical" evidence="6">
    <location>
        <begin position="115"/>
        <end position="135"/>
    </location>
</feature>
<evidence type="ECO:0000256" key="1">
    <source>
        <dbReference type="ARBA" id="ARBA00004651"/>
    </source>
</evidence>
<reference evidence="8" key="1">
    <citation type="submission" date="2020-05" db="EMBL/GenBank/DDBJ databases">
        <authorList>
            <person name="Chiriac C."/>
            <person name="Salcher M."/>
            <person name="Ghai R."/>
            <person name="Kavagutti S V."/>
        </authorList>
    </citation>
    <scope>NUCLEOTIDE SEQUENCE</scope>
</reference>
<feature type="domain" description="Glycine transporter" evidence="7">
    <location>
        <begin position="6"/>
        <end position="78"/>
    </location>
</feature>
<sequence length="208" mass="21685">MSLPFWFEVLVMALNAGFGAALARSRDTPVYGTLFAGLLVGLGGGILRDMMLGTEPVAISNPVFIPACIVSGLVGALLFSRIVAMPKPLLLLQGLVLGMLVTIGAQKALDLRAPVMSAIALGVITATFGGLIADVMTGNRAAIAKQSHWLASALVCGSVAFVIVSPTLGFYPAVVVSVAVSAVIRYVSVVRNWPSPSWPHRSQQANDK</sequence>
<dbReference type="PANTHER" id="PTHR30506:SF3">
    <property type="entry name" value="UPF0126 INNER MEMBRANE PROTEIN YADS-RELATED"/>
    <property type="match status" value="1"/>
</dbReference>
<keyword evidence="3 6" id="KW-0812">Transmembrane</keyword>
<dbReference type="GO" id="GO:0005886">
    <property type="term" value="C:plasma membrane"/>
    <property type="evidence" value="ECO:0007669"/>
    <property type="project" value="UniProtKB-SubCell"/>
</dbReference>
<evidence type="ECO:0000256" key="2">
    <source>
        <dbReference type="ARBA" id="ARBA00022475"/>
    </source>
</evidence>
<dbReference type="Pfam" id="PF03458">
    <property type="entry name" value="Gly_transporter"/>
    <property type="match status" value="2"/>
</dbReference>
<organism evidence="8">
    <name type="scientific">freshwater metagenome</name>
    <dbReference type="NCBI Taxonomy" id="449393"/>
    <lineage>
        <taxon>unclassified sequences</taxon>
        <taxon>metagenomes</taxon>
        <taxon>ecological metagenomes</taxon>
    </lineage>
</organism>
<keyword evidence="5 6" id="KW-0472">Membrane</keyword>
<comment type="subcellular location">
    <subcellularLocation>
        <location evidence="1">Cell membrane</location>
        <topology evidence="1">Multi-pass membrane protein</topology>
    </subcellularLocation>
</comment>
<dbReference type="EMBL" id="CAEZYZ010000118">
    <property type="protein sequence ID" value="CAB4749935.1"/>
    <property type="molecule type" value="Genomic_DNA"/>
</dbReference>
<keyword evidence="2" id="KW-1003">Cell membrane</keyword>
<evidence type="ECO:0000313" key="8">
    <source>
        <dbReference type="EMBL" id="CAB4743060.1"/>
    </source>
</evidence>
<accession>A0A6J6T7E1</accession>
<dbReference type="EMBL" id="CAFBOM010000173">
    <property type="protein sequence ID" value="CAB4992150.1"/>
    <property type="molecule type" value="Genomic_DNA"/>
</dbReference>
<dbReference type="PANTHER" id="PTHR30506">
    <property type="entry name" value="INNER MEMBRANE PROTEIN"/>
    <property type="match status" value="1"/>
</dbReference>
<gene>
    <name evidence="8" type="ORF">UFOPK2786_00883</name>
    <name evidence="9" type="ORF">UFOPK2810_00796</name>
    <name evidence="10" type="ORF">UFOPK3957_01062</name>
</gene>
<keyword evidence="4 6" id="KW-1133">Transmembrane helix</keyword>
<evidence type="ECO:0000256" key="4">
    <source>
        <dbReference type="ARBA" id="ARBA00022989"/>
    </source>
</evidence>
<dbReference type="EMBL" id="CAEZYW010000122">
    <property type="protein sequence ID" value="CAB4743060.1"/>
    <property type="molecule type" value="Genomic_DNA"/>
</dbReference>
<evidence type="ECO:0000256" key="3">
    <source>
        <dbReference type="ARBA" id="ARBA00022692"/>
    </source>
</evidence>
<protein>
    <submittedName>
        <fullName evidence="8">Unannotated protein</fullName>
    </submittedName>
</protein>
<name>A0A6J6T7E1_9ZZZZ</name>
<evidence type="ECO:0000256" key="5">
    <source>
        <dbReference type="ARBA" id="ARBA00023136"/>
    </source>
</evidence>
<feature type="transmembrane region" description="Helical" evidence="6">
    <location>
        <begin position="6"/>
        <end position="23"/>
    </location>
</feature>
<proteinExistence type="predicted"/>
<dbReference type="AlphaFoldDB" id="A0A6J6T7E1"/>
<evidence type="ECO:0000313" key="10">
    <source>
        <dbReference type="EMBL" id="CAB4992150.1"/>
    </source>
</evidence>
<feature type="transmembrane region" description="Helical" evidence="6">
    <location>
        <begin position="90"/>
        <end position="109"/>
    </location>
</feature>
<dbReference type="InterPro" id="IPR005115">
    <property type="entry name" value="Gly_transporter"/>
</dbReference>